<keyword evidence="6" id="KW-0963">Cytoplasm</keyword>
<dbReference type="CTD" id="31781"/>
<dbReference type="FunCoup" id="A0A6P8ZUY4">
    <property type="interactions" value="173"/>
</dbReference>
<evidence type="ECO:0000256" key="5">
    <source>
        <dbReference type="ARBA" id="ARBA00019170"/>
    </source>
</evidence>
<evidence type="ECO:0000313" key="10">
    <source>
        <dbReference type="RefSeq" id="XP_034248915.1"/>
    </source>
</evidence>
<protein>
    <recommendedName>
        <fullName evidence="5">Sepiapterin reductase</fullName>
        <ecNumber evidence="4">1.1.1.153</ecNumber>
    </recommendedName>
</protein>
<comment type="subcellular location">
    <subcellularLocation>
        <location evidence="1">Cytoplasm</location>
    </subcellularLocation>
</comment>
<keyword evidence="8" id="KW-0560">Oxidoreductase</keyword>
<dbReference type="GO" id="GO:0006729">
    <property type="term" value="P:tetrahydrobiopterin biosynthetic process"/>
    <property type="evidence" value="ECO:0007669"/>
    <property type="project" value="InterPro"/>
</dbReference>
<dbReference type="FunFam" id="3.40.50.720:FF:000259">
    <property type="entry name" value="Sepiapterin reductase"/>
    <property type="match status" value="1"/>
</dbReference>
<organism evidence="10">
    <name type="scientific">Thrips palmi</name>
    <name type="common">Melon thrips</name>
    <dbReference type="NCBI Taxonomy" id="161013"/>
    <lineage>
        <taxon>Eukaryota</taxon>
        <taxon>Metazoa</taxon>
        <taxon>Ecdysozoa</taxon>
        <taxon>Arthropoda</taxon>
        <taxon>Hexapoda</taxon>
        <taxon>Insecta</taxon>
        <taxon>Pterygota</taxon>
        <taxon>Neoptera</taxon>
        <taxon>Paraneoptera</taxon>
        <taxon>Thysanoptera</taxon>
        <taxon>Terebrantia</taxon>
        <taxon>Thripoidea</taxon>
        <taxon>Thripidae</taxon>
        <taxon>Thrips</taxon>
    </lineage>
</organism>
<accession>A0A6P8ZUY4</accession>
<comment type="subunit">
    <text evidence="3">Homodimer.</text>
</comment>
<comment type="similarity">
    <text evidence="2">Belongs to the sepiapterin reductase family.</text>
</comment>
<dbReference type="PANTHER" id="PTHR44085">
    <property type="entry name" value="SEPIAPTERIN REDUCTASE"/>
    <property type="match status" value="1"/>
</dbReference>
<evidence type="ECO:0000256" key="6">
    <source>
        <dbReference type="ARBA" id="ARBA00022490"/>
    </source>
</evidence>
<dbReference type="GO" id="GO:0004757">
    <property type="term" value="F:sepiapterin reductase (NADP+) activity"/>
    <property type="evidence" value="ECO:0007669"/>
    <property type="project" value="UniProtKB-EC"/>
</dbReference>
<dbReference type="InterPro" id="IPR006393">
    <property type="entry name" value="Sepiapterin_red"/>
</dbReference>
<gene>
    <name evidence="10" type="primary">LOC117649858</name>
</gene>
<dbReference type="InterPro" id="IPR051721">
    <property type="entry name" value="Biopterin_syn/organic_redct"/>
</dbReference>
<dbReference type="InParanoid" id="A0A6P8ZUY4"/>
<reference evidence="10" key="1">
    <citation type="submission" date="2025-08" db="UniProtKB">
        <authorList>
            <consortium name="RefSeq"/>
        </authorList>
    </citation>
    <scope>IDENTIFICATION</scope>
    <source>
        <tissue evidence="10">Total insect</tissue>
    </source>
</reference>
<dbReference type="InterPro" id="IPR036291">
    <property type="entry name" value="NAD(P)-bd_dom_sf"/>
</dbReference>
<evidence type="ECO:0000256" key="4">
    <source>
        <dbReference type="ARBA" id="ARBA00013075"/>
    </source>
</evidence>
<keyword evidence="9" id="KW-1185">Reference proteome</keyword>
<dbReference type="OrthoDB" id="153074at2759"/>
<sequence length="298" mass="32555">MVTGVFDNFVPVHPHASPDAASRTNMPGGTLQPFWGQKTFCVLTGGSQGIGRRFAIEFGRKFGKESVLLLLARNAQGLQETRAKVLEANPDITVVCIPTDLAKGGAELFRSVIINGLGEAKAAPGDFQLAFIVHNAGSLGNVGPGVAEMNDSEEWSEFLTLNITSTAVLNSEFLKVFPENSVPNRTVINITSLCAIQPFISMGQYCVSKAAREMFFKVLAEENPSLDVLSYSPGPVDTDMTVSIINNTRDAKARQIFIDMKEKKTIVTCEQTTERVMQVLSNKKYKSGQRVDYFDEGY</sequence>
<keyword evidence="7" id="KW-0521">NADP</keyword>
<dbReference type="Gene3D" id="3.40.50.720">
    <property type="entry name" value="NAD(P)-binding Rossmann-like Domain"/>
    <property type="match status" value="1"/>
</dbReference>
<dbReference type="RefSeq" id="XP_034248915.1">
    <property type="nucleotide sequence ID" value="XM_034393024.1"/>
</dbReference>
<dbReference type="GO" id="GO:0005737">
    <property type="term" value="C:cytoplasm"/>
    <property type="evidence" value="ECO:0007669"/>
    <property type="project" value="UniProtKB-SubCell"/>
</dbReference>
<dbReference type="NCBIfam" id="TIGR01500">
    <property type="entry name" value="sepiapter_red"/>
    <property type="match status" value="1"/>
</dbReference>
<dbReference type="AlphaFoldDB" id="A0A6P8ZUY4"/>
<proteinExistence type="inferred from homology"/>
<evidence type="ECO:0000256" key="2">
    <source>
        <dbReference type="ARBA" id="ARBA00010483"/>
    </source>
</evidence>
<dbReference type="GeneID" id="117649858"/>
<dbReference type="PANTHER" id="PTHR44085:SF2">
    <property type="entry name" value="SEPIAPTERIN REDUCTASE"/>
    <property type="match status" value="1"/>
</dbReference>
<dbReference type="EC" id="1.1.1.153" evidence="4"/>
<dbReference type="PRINTS" id="PR00081">
    <property type="entry name" value="GDHRDH"/>
</dbReference>
<evidence type="ECO:0000313" key="9">
    <source>
        <dbReference type="Proteomes" id="UP000515158"/>
    </source>
</evidence>
<evidence type="ECO:0000256" key="1">
    <source>
        <dbReference type="ARBA" id="ARBA00004496"/>
    </source>
</evidence>
<evidence type="ECO:0000256" key="7">
    <source>
        <dbReference type="ARBA" id="ARBA00022857"/>
    </source>
</evidence>
<dbReference type="SUPFAM" id="SSF51735">
    <property type="entry name" value="NAD(P)-binding Rossmann-fold domains"/>
    <property type="match status" value="1"/>
</dbReference>
<dbReference type="CDD" id="cd05367">
    <property type="entry name" value="SPR-like_SDR_c"/>
    <property type="match status" value="1"/>
</dbReference>
<evidence type="ECO:0000256" key="3">
    <source>
        <dbReference type="ARBA" id="ARBA00011738"/>
    </source>
</evidence>
<dbReference type="Pfam" id="PF00106">
    <property type="entry name" value="adh_short"/>
    <property type="match status" value="1"/>
</dbReference>
<name>A0A6P8ZUY4_THRPL</name>
<dbReference type="KEGG" id="tpal:117649858"/>
<dbReference type="Proteomes" id="UP000515158">
    <property type="component" value="Unplaced"/>
</dbReference>
<dbReference type="InterPro" id="IPR002347">
    <property type="entry name" value="SDR_fam"/>
</dbReference>
<evidence type="ECO:0000256" key="8">
    <source>
        <dbReference type="ARBA" id="ARBA00023002"/>
    </source>
</evidence>